<dbReference type="EMBL" id="AORC01000014">
    <property type="protein sequence ID" value="EYT48493.1"/>
    <property type="molecule type" value="Genomic_DNA"/>
</dbReference>
<evidence type="ECO:0000256" key="2">
    <source>
        <dbReference type="ARBA" id="ARBA00005689"/>
    </source>
</evidence>
<dbReference type="RefSeq" id="WP_017823626.1">
    <property type="nucleotide sequence ID" value="NZ_AORC01000014.1"/>
</dbReference>
<dbReference type="CDD" id="cd05305">
    <property type="entry name" value="L-AlaDH"/>
    <property type="match status" value="1"/>
</dbReference>
<dbReference type="InterPro" id="IPR007886">
    <property type="entry name" value="AlaDH/PNT_N"/>
</dbReference>
<feature type="binding site" evidence="11">
    <location>
        <position position="134"/>
    </location>
    <ligand>
        <name>NAD(+)</name>
        <dbReference type="ChEBI" id="CHEBI:57540"/>
    </ligand>
</feature>
<dbReference type="NCBIfam" id="TIGR00518">
    <property type="entry name" value="alaDH"/>
    <property type="match status" value="1"/>
</dbReference>
<dbReference type="SMART" id="SM01003">
    <property type="entry name" value="AlaDh_PNT_N"/>
    <property type="match status" value="1"/>
</dbReference>
<dbReference type="PANTHER" id="PTHR42795:SF1">
    <property type="entry name" value="ALANINE DEHYDROGENASE"/>
    <property type="match status" value="1"/>
</dbReference>
<evidence type="ECO:0000313" key="14">
    <source>
        <dbReference type="EMBL" id="EYT48493.1"/>
    </source>
</evidence>
<reference evidence="14 15" key="1">
    <citation type="journal article" date="2013" name="Genome Announc.">
        <title>Draft genome sequence of an Actinobacterium, Brachybacterium muris strain UCD-AY4.</title>
        <authorList>
            <person name="Lo J.R."/>
            <person name="Lang J.M."/>
            <person name="Darling A.E."/>
            <person name="Eisen J.A."/>
            <person name="Coil D.A."/>
        </authorList>
    </citation>
    <scope>NUCLEOTIDE SEQUENCE [LARGE SCALE GENOMIC DNA]</scope>
    <source>
        <strain evidence="14 15">UCD-AY4</strain>
    </source>
</reference>
<comment type="function">
    <text evidence="8">Catalyzes the reversible reductive amination of pyruvate to L-alanine.</text>
</comment>
<name>A0A022KRY3_9MICO</name>
<evidence type="ECO:0000256" key="4">
    <source>
        <dbReference type="ARBA" id="ARBA00023002"/>
    </source>
</evidence>
<dbReference type="FunFam" id="3.40.50.720:FF:000049">
    <property type="entry name" value="Alanine dehydrogenase"/>
    <property type="match status" value="1"/>
</dbReference>
<accession>A0A022KRY3</accession>
<dbReference type="OrthoDB" id="9804592at2"/>
<dbReference type="STRING" id="1249481.D641_0111355"/>
<gene>
    <name evidence="14" type="ORF">D641_0111355</name>
</gene>
<dbReference type="AlphaFoldDB" id="A0A022KRY3"/>
<keyword evidence="4 8" id="KW-0560">Oxidoreductase</keyword>
<feature type="domain" description="Alanine dehydrogenase/pyridine nucleotide transhydrogenase N-terminal" evidence="13">
    <location>
        <begin position="4"/>
        <end position="137"/>
    </location>
</feature>
<evidence type="ECO:0000256" key="10">
    <source>
        <dbReference type="PIRSR" id="PIRSR000183-2"/>
    </source>
</evidence>
<keyword evidence="11" id="KW-0547">Nucleotide-binding</keyword>
<feature type="binding site" evidence="11">
    <location>
        <begin position="298"/>
        <end position="301"/>
    </location>
    <ligand>
        <name>NAD(+)</name>
        <dbReference type="ChEBI" id="CHEBI:57540"/>
    </ligand>
</feature>
<comment type="catalytic activity">
    <reaction evidence="8">
        <text>L-alanine + NAD(+) + H2O = pyruvate + NH4(+) + NADH + H(+)</text>
        <dbReference type="Rhea" id="RHEA:18405"/>
        <dbReference type="ChEBI" id="CHEBI:15361"/>
        <dbReference type="ChEBI" id="CHEBI:15377"/>
        <dbReference type="ChEBI" id="CHEBI:15378"/>
        <dbReference type="ChEBI" id="CHEBI:28938"/>
        <dbReference type="ChEBI" id="CHEBI:57540"/>
        <dbReference type="ChEBI" id="CHEBI:57945"/>
        <dbReference type="ChEBI" id="CHEBI:57972"/>
        <dbReference type="EC" id="1.4.1.1"/>
    </reaction>
</comment>
<feature type="binding site" evidence="11">
    <location>
        <begin position="239"/>
        <end position="240"/>
    </location>
    <ligand>
        <name>NAD(+)</name>
        <dbReference type="ChEBI" id="CHEBI:57540"/>
    </ligand>
</feature>
<evidence type="ECO:0000256" key="5">
    <source>
        <dbReference type="ARBA" id="ARBA00023027"/>
    </source>
</evidence>
<evidence type="ECO:0000256" key="8">
    <source>
        <dbReference type="PIRNR" id="PIRNR000183"/>
    </source>
</evidence>
<feature type="active site" description="Proton donor/acceptor" evidence="9">
    <location>
        <position position="96"/>
    </location>
</feature>
<dbReference type="GO" id="GO:0042853">
    <property type="term" value="P:L-alanine catabolic process"/>
    <property type="evidence" value="ECO:0007669"/>
    <property type="project" value="UniProtKB-UniPathway"/>
</dbReference>
<dbReference type="HOGENOM" id="CLU_003376_3_0_11"/>
<dbReference type="InterPro" id="IPR008141">
    <property type="entry name" value="Ala_DH"/>
</dbReference>
<dbReference type="GO" id="GO:0005886">
    <property type="term" value="C:plasma membrane"/>
    <property type="evidence" value="ECO:0007669"/>
    <property type="project" value="TreeGrafter"/>
</dbReference>
<evidence type="ECO:0000256" key="7">
    <source>
        <dbReference type="ARBA" id="ARBA00072341"/>
    </source>
</evidence>
<feature type="binding site" evidence="11">
    <location>
        <begin position="267"/>
        <end position="270"/>
    </location>
    <ligand>
        <name>NAD(+)</name>
        <dbReference type="ChEBI" id="CHEBI:57540"/>
    </ligand>
</feature>
<comment type="similarity">
    <text evidence="2 8">Belongs to the AlaDH/PNT family.</text>
</comment>
<feature type="binding site" evidence="11">
    <location>
        <position position="220"/>
    </location>
    <ligand>
        <name>NAD(+)</name>
        <dbReference type="ChEBI" id="CHEBI:57540"/>
    </ligand>
</feature>
<evidence type="ECO:0000256" key="9">
    <source>
        <dbReference type="PIRSR" id="PIRSR000183-1"/>
    </source>
</evidence>
<proteinExistence type="inferred from homology"/>
<evidence type="ECO:0000313" key="15">
    <source>
        <dbReference type="Proteomes" id="UP000019754"/>
    </source>
</evidence>
<dbReference type="PANTHER" id="PTHR42795">
    <property type="entry name" value="ALANINE DEHYDROGENASE"/>
    <property type="match status" value="1"/>
</dbReference>
<dbReference type="GO" id="GO:0000166">
    <property type="term" value="F:nucleotide binding"/>
    <property type="evidence" value="ECO:0007669"/>
    <property type="project" value="UniProtKB-KW"/>
</dbReference>
<dbReference type="EC" id="1.4.1.1" evidence="3 8"/>
<comment type="pathway">
    <text evidence="1 8">Amino-acid degradation; L-alanine degradation via dehydrogenase pathway; NH(3) and pyruvate from L-alanine: step 1/1.</text>
</comment>
<dbReference type="PIRSF" id="PIRSF000183">
    <property type="entry name" value="Alanine_dh"/>
    <property type="match status" value="1"/>
</dbReference>
<evidence type="ECO:0000256" key="11">
    <source>
        <dbReference type="PIRSR" id="PIRSR000183-3"/>
    </source>
</evidence>
<comment type="caution">
    <text evidence="14">The sequence shown here is derived from an EMBL/GenBank/DDBJ whole genome shotgun (WGS) entry which is preliminary data.</text>
</comment>
<feature type="domain" description="Alanine dehydrogenase/pyridine nucleotide transhydrogenase NAD(H)-binding" evidence="12">
    <location>
        <begin position="149"/>
        <end position="297"/>
    </location>
</feature>
<evidence type="ECO:0000259" key="13">
    <source>
        <dbReference type="SMART" id="SM01003"/>
    </source>
</evidence>
<feature type="binding site" evidence="11">
    <location>
        <position position="198"/>
    </location>
    <ligand>
        <name>NAD(+)</name>
        <dbReference type="ChEBI" id="CHEBI:57540"/>
    </ligand>
</feature>
<keyword evidence="15" id="KW-1185">Reference proteome</keyword>
<dbReference type="Pfam" id="PF05222">
    <property type="entry name" value="AlaDh_PNT_N"/>
    <property type="match status" value="1"/>
</dbReference>
<dbReference type="InterPro" id="IPR036291">
    <property type="entry name" value="NAD(P)-bd_dom_sf"/>
</dbReference>
<dbReference type="Gene3D" id="3.40.50.720">
    <property type="entry name" value="NAD(P)-binding Rossmann-like Domain"/>
    <property type="match status" value="2"/>
</dbReference>
<sequence length="372" mass="39177">MRVGVPREVKNNENRVGLAAAGVYELVDRGHDVVVETGAGVGAGVTDDEYRAAGATILDSADKVWEQADLIVKVKEPLAEEYEHMREGQLLFTYLHLAANKPLAEALMERKVTSVAYETVQLPNRSLPLLAPMSAIAGRLATQVAAYHLMSPLGGSGKLMGGVPGTDEAKVVVIGGGVVGEQAAIMARGLHANVTVMDVNVARLNEISTVHNGDILTRYSSKLDVTELVTGADVVIGSVLIPGKKAPKLVTDEMVSQMKPGSVLVDVAIDQGGCFENSKPTTHDAPTFKVHDAVFYCVANMPGSVPNTATKALNNATIPYVVKLANSQGLDALKKDAALAKGLHTYEGKLYHDGTAEAHGIELSDPSQLLGA</sequence>
<dbReference type="SUPFAM" id="SSF51735">
    <property type="entry name" value="NAD(P)-binding Rossmann-fold domains"/>
    <property type="match status" value="1"/>
</dbReference>
<dbReference type="Pfam" id="PF01262">
    <property type="entry name" value="AlaDh_PNT_C"/>
    <property type="match status" value="1"/>
</dbReference>
<dbReference type="SMART" id="SM01002">
    <property type="entry name" value="AlaDh_PNT_C"/>
    <property type="match status" value="1"/>
</dbReference>
<dbReference type="GO" id="GO:0000286">
    <property type="term" value="F:alanine dehydrogenase activity"/>
    <property type="evidence" value="ECO:0007669"/>
    <property type="project" value="UniProtKB-UniRule"/>
</dbReference>
<feature type="active site" description="Proton donor/acceptor" evidence="9">
    <location>
        <position position="270"/>
    </location>
</feature>
<organism evidence="14 15">
    <name type="scientific">Brachybacterium muris UCD-AY4</name>
    <dbReference type="NCBI Taxonomy" id="1249481"/>
    <lineage>
        <taxon>Bacteria</taxon>
        <taxon>Bacillati</taxon>
        <taxon>Actinomycetota</taxon>
        <taxon>Actinomycetes</taxon>
        <taxon>Micrococcales</taxon>
        <taxon>Dermabacteraceae</taxon>
        <taxon>Brachybacterium</taxon>
    </lineage>
</organism>
<keyword evidence="5 8" id="KW-0520">NAD</keyword>
<dbReference type="UniPathway" id="UPA00527">
    <property type="reaction ID" value="UER00585"/>
</dbReference>
<protein>
    <recommendedName>
        <fullName evidence="7 8">Alanine dehydrogenase</fullName>
        <ecNumber evidence="3 8">1.4.1.1</ecNumber>
    </recommendedName>
</protein>
<feature type="binding site" evidence="10">
    <location>
        <position position="15"/>
    </location>
    <ligand>
        <name>substrate</name>
    </ligand>
</feature>
<evidence type="ECO:0000256" key="1">
    <source>
        <dbReference type="ARBA" id="ARBA00005206"/>
    </source>
</evidence>
<comment type="subunit">
    <text evidence="6">Homohexamer. Trimer of dimers.</text>
</comment>
<dbReference type="SUPFAM" id="SSF52283">
    <property type="entry name" value="Formate/glycerate dehydrogenase catalytic domain-like"/>
    <property type="match status" value="1"/>
</dbReference>
<evidence type="ECO:0000256" key="3">
    <source>
        <dbReference type="ARBA" id="ARBA00012897"/>
    </source>
</evidence>
<dbReference type="Proteomes" id="UP000019754">
    <property type="component" value="Unassembled WGS sequence"/>
</dbReference>
<feature type="binding site" evidence="10">
    <location>
        <position position="75"/>
    </location>
    <ligand>
        <name>substrate</name>
    </ligand>
</feature>
<evidence type="ECO:0000259" key="12">
    <source>
        <dbReference type="SMART" id="SM01002"/>
    </source>
</evidence>
<feature type="binding site" evidence="11">
    <location>
        <position position="203"/>
    </location>
    <ligand>
        <name>NAD(+)</name>
        <dbReference type="ChEBI" id="CHEBI:57540"/>
    </ligand>
</feature>
<dbReference type="InterPro" id="IPR007698">
    <property type="entry name" value="AlaDH/PNT_NAD(H)-bd"/>
</dbReference>
<evidence type="ECO:0000256" key="6">
    <source>
        <dbReference type="ARBA" id="ARBA00065528"/>
    </source>
</evidence>